<sequence length="910" mass="103618">MVSSRPYNAIATASIRLDDKLIKDPFNSDENKVQDRDMYATTLPELVHDRHNKRSYPLNAVCKHTNAFSMHSTMYTCSSPLYATNEPKLNKKHPISQFTKSNMLSNVLPPHQSKLVLQVSNSAASACAKISSDRSSVCTKLIPSSWQSASELVVVKKLTYGTQCRTFPKTSILRAGNALKKSASVEFAPEVHNERIKKQKNTCTAIDYPSISRALPRRLTMEEKVELYRTRPDLDIESIEYLAAETRIRMQASQKRAGFAIFGENDEIEAICISDGVNLLANIRRLCMSVSHLSLVTLLISWKAANVIHLLFKMVQSAQWDAPKRSLYVEYPCKFTPKGRRILVYYCNTLSNMWKLYEAAKNATANASEYVTTVQEKAHSIVATVQDEASLLLSAIGNPKSGPIDEILYDEIDAYKSFEQTFSAENHTEEIENVLASDKEIGELHEELVPLQLSFEEFWCRYFFRRKIAEQAAENMRMRRSRLSNESMEAFEDKSSPSPRSFTEEDWKSLYEKCQQKLSTLQARQREDHAEEKIEHEMQYQSLCDAYESKMVEITLQIDAAKNAGMEEGVRESEGIIASLKDSHQLELDQLKQKICILEQQINHNSHEGSNKAEESSRGDEECSTEIARLQQALLSKEKELAKCQEKVSKVQLVEVTAQQLQTQIEQLELLLGNEREQAFSSQKTIATLKAEVENERSKLQEAVHTHGTSIQSLHKALLQSEEKLNDANSEIENFKNELSTLKLSQQQPEFNIDSLKKEIELWKVRAMKMKKLKEQVEADLIVAKSQSLDTFPKDRQSEIEEYEKKLQALTEEKENAFESGRKEGAAQADAALTEMKNEWIRKMEQAEQKSFDRGVATTRLEMEAQIAHLREELEKVTILSHSDAHDGATESEDATNQPKGKKLQDWGEW</sequence>
<dbReference type="STRING" id="65357.A0A024GH98"/>
<evidence type="ECO:0000256" key="1">
    <source>
        <dbReference type="SAM" id="Coils"/>
    </source>
</evidence>
<evidence type="ECO:0000259" key="3">
    <source>
        <dbReference type="PROSITE" id="PS50858"/>
    </source>
</evidence>
<dbReference type="InterPro" id="IPR005607">
    <property type="entry name" value="BSD_dom"/>
</dbReference>
<proteinExistence type="predicted"/>
<dbReference type="InParanoid" id="A0A024GH98"/>
<comment type="caution">
    <text evidence="4">The sequence shown here is derived from an EMBL/GenBank/DDBJ whole genome shotgun (WGS) entry which is preliminary data.</text>
</comment>
<dbReference type="SUPFAM" id="SSF140383">
    <property type="entry name" value="BSD domain-like"/>
    <property type="match status" value="1"/>
</dbReference>
<protein>
    <recommendedName>
        <fullName evidence="3">BSD domain-containing protein</fullName>
    </recommendedName>
</protein>
<organism evidence="4 5">
    <name type="scientific">Albugo candida</name>
    <dbReference type="NCBI Taxonomy" id="65357"/>
    <lineage>
        <taxon>Eukaryota</taxon>
        <taxon>Sar</taxon>
        <taxon>Stramenopiles</taxon>
        <taxon>Oomycota</taxon>
        <taxon>Peronosporomycetes</taxon>
        <taxon>Albuginales</taxon>
        <taxon>Albuginaceae</taxon>
        <taxon>Albugo</taxon>
    </lineage>
</organism>
<dbReference type="Proteomes" id="UP000053237">
    <property type="component" value="Unassembled WGS sequence"/>
</dbReference>
<evidence type="ECO:0000313" key="4">
    <source>
        <dbReference type="EMBL" id="CCI46139.1"/>
    </source>
</evidence>
<accession>A0A024GH98</accession>
<keyword evidence="5" id="KW-1185">Reference proteome</keyword>
<feature type="region of interest" description="Disordered" evidence="2">
    <location>
        <begin position="879"/>
        <end position="910"/>
    </location>
</feature>
<keyword evidence="1" id="KW-0175">Coiled coil</keyword>
<dbReference type="Gene3D" id="1.10.3970.10">
    <property type="entry name" value="BSD domain"/>
    <property type="match status" value="1"/>
</dbReference>
<dbReference type="InterPro" id="IPR035925">
    <property type="entry name" value="BSD_dom_sf"/>
</dbReference>
<reference evidence="4 5" key="1">
    <citation type="submission" date="2012-05" db="EMBL/GenBank/DDBJ databases">
        <title>Recombination and specialization in a pathogen metapopulation.</title>
        <authorList>
            <person name="Gardiner A."/>
            <person name="Kemen E."/>
            <person name="Schultz-Larsen T."/>
            <person name="MacLean D."/>
            <person name="Van Oosterhout C."/>
            <person name="Jones J.D.G."/>
        </authorList>
    </citation>
    <scope>NUCLEOTIDE SEQUENCE [LARGE SCALE GENOMIC DNA]</scope>
    <source>
        <strain evidence="4 5">Ac Nc2</strain>
    </source>
</reference>
<dbReference type="EMBL" id="CAIX01000117">
    <property type="protein sequence ID" value="CCI46139.1"/>
    <property type="molecule type" value="Genomic_DNA"/>
</dbReference>
<feature type="coiled-coil region" evidence="1">
    <location>
        <begin position="627"/>
        <end position="773"/>
    </location>
</feature>
<dbReference type="SMART" id="SM00751">
    <property type="entry name" value="BSD"/>
    <property type="match status" value="1"/>
</dbReference>
<gene>
    <name evidence="4" type="ORF">BN9_070680</name>
</gene>
<dbReference type="Pfam" id="PF03909">
    <property type="entry name" value="BSD"/>
    <property type="match status" value="1"/>
</dbReference>
<dbReference type="OrthoDB" id="72325at2759"/>
<name>A0A024GH98_9STRA</name>
<evidence type="ECO:0000256" key="2">
    <source>
        <dbReference type="SAM" id="MobiDB-lite"/>
    </source>
</evidence>
<dbReference type="PROSITE" id="PS50858">
    <property type="entry name" value="BSD"/>
    <property type="match status" value="1"/>
</dbReference>
<dbReference type="AlphaFoldDB" id="A0A024GH98"/>
<evidence type="ECO:0000313" key="5">
    <source>
        <dbReference type="Proteomes" id="UP000053237"/>
    </source>
</evidence>
<feature type="domain" description="BSD" evidence="3">
    <location>
        <begin position="418"/>
        <end position="470"/>
    </location>
</feature>